<comment type="caution">
    <text evidence="2">The sequence shown here is derived from an EMBL/GenBank/DDBJ whole genome shotgun (WGS) entry which is preliminary data.</text>
</comment>
<dbReference type="PANTHER" id="PTHR48228:SF5">
    <property type="entry name" value="ALPHA-METHYLACYL-COA RACEMASE"/>
    <property type="match status" value="1"/>
</dbReference>
<organism evidence="2 3">
    <name type="scientific">Pseudonocardia sulfidoxydans NBRC 16205</name>
    <dbReference type="NCBI Taxonomy" id="1223511"/>
    <lineage>
        <taxon>Bacteria</taxon>
        <taxon>Bacillati</taxon>
        <taxon>Actinomycetota</taxon>
        <taxon>Actinomycetes</taxon>
        <taxon>Pseudonocardiales</taxon>
        <taxon>Pseudonocardiaceae</taxon>
        <taxon>Pseudonocardia</taxon>
    </lineage>
</organism>
<evidence type="ECO:0000256" key="1">
    <source>
        <dbReference type="SAM" id="MobiDB-lite"/>
    </source>
</evidence>
<feature type="region of interest" description="Disordered" evidence="1">
    <location>
        <begin position="317"/>
        <end position="347"/>
    </location>
</feature>
<dbReference type="InterPro" id="IPR003673">
    <property type="entry name" value="CoA-Trfase_fam_III"/>
</dbReference>
<sequence length="371" mass="38720">MRVVELAGLGPAPFAGMMLADMGADVIRVDRVTRHHEVAESTELSEVIERGRRSIAVNLKDPRGVAIVLDLVAGADALMEGYRPGVAERLGVGPAPCLARNPALVYGRMTGWGQDGPLAPTVGHDVTYIALTGVLDSIGPAGGGDPVLPLNLVGDFGGGGMLLAFGLVCGIVSARTTGRGQVVDAAMVDGAALLMAPYLARSEWGPRGTNMVDGGAHFYGVYATADDRHVAVGALEPQFYAVFLDRLGLADADLPAQMDQASWPAMRERVAAVFRGRTRDEWCDVFAGAETCFAPVLSRDEAAADPHLAARGTVVTRDGLRQPAPAPRFDRTPATLPPPRPRPGEHGDALLAELGIDEGEVAALRAGGVIG</sequence>
<keyword evidence="3" id="KW-1185">Reference proteome</keyword>
<dbReference type="Gene3D" id="3.40.50.10540">
    <property type="entry name" value="Crotonobetainyl-coa:carnitine coa-transferase, domain 1"/>
    <property type="match status" value="1"/>
</dbReference>
<protein>
    <submittedName>
        <fullName evidence="2">CoA transferase</fullName>
    </submittedName>
</protein>
<name>A0A511DKI6_9PSEU</name>
<gene>
    <name evidence="2" type="primary">mcr</name>
    <name evidence="2" type="ORF">PSU4_42840</name>
</gene>
<accession>A0A511DKI6</accession>
<dbReference type="InterPro" id="IPR050509">
    <property type="entry name" value="CoA-transferase_III"/>
</dbReference>
<evidence type="ECO:0000313" key="3">
    <source>
        <dbReference type="Proteomes" id="UP000321685"/>
    </source>
</evidence>
<dbReference type="Proteomes" id="UP000321685">
    <property type="component" value="Unassembled WGS sequence"/>
</dbReference>
<dbReference type="Pfam" id="PF02515">
    <property type="entry name" value="CoA_transf_3"/>
    <property type="match status" value="1"/>
</dbReference>
<dbReference type="Gene3D" id="3.30.1540.10">
    <property type="entry name" value="formyl-coa transferase, domain 3"/>
    <property type="match status" value="1"/>
</dbReference>
<reference evidence="2 3" key="1">
    <citation type="submission" date="2019-07" db="EMBL/GenBank/DDBJ databases">
        <title>Whole genome shotgun sequence of Pseudonocardia sulfidoxydans NBRC 16205.</title>
        <authorList>
            <person name="Hosoyama A."/>
            <person name="Uohara A."/>
            <person name="Ohji S."/>
            <person name="Ichikawa N."/>
        </authorList>
    </citation>
    <scope>NUCLEOTIDE SEQUENCE [LARGE SCALE GENOMIC DNA]</scope>
    <source>
        <strain evidence="2 3">NBRC 16205</strain>
    </source>
</reference>
<dbReference type="SUPFAM" id="SSF89796">
    <property type="entry name" value="CoA-transferase family III (CaiB/BaiF)"/>
    <property type="match status" value="1"/>
</dbReference>
<keyword evidence="2" id="KW-0808">Transferase</keyword>
<dbReference type="EMBL" id="BJVJ01000051">
    <property type="protein sequence ID" value="GEL25330.1"/>
    <property type="molecule type" value="Genomic_DNA"/>
</dbReference>
<evidence type="ECO:0000313" key="2">
    <source>
        <dbReference type="EMBL" id="GEL25330.1"/>
    </source>
</evidence>
<proteinExistence type="predicted"/>
<dbReference type="GO" id="GO:0016740">
    <property type="term" value="F:transferase activity"/>
    <property type="evidence" value="ECO:0007669"/>
    <property type="project" value="UniProtKB-KW"/>
</dbReference>
<dbReference type="InterPro" id="IPR023606">
    <property type="entry name" value="CoA-Trfase_III_dom_1_sf"/>
</dbReference>
<dbReference type="PANTHER" id="PTHR48228">
    <property type="entry name" value="SUCCINYL-COA--D-CITRAMALATE COA-TRANSFERASE"/>
    <property type="match status" value="1"/>
</dbReference>
<dbReference type="InterPro" id="IPR044855">
    <property type="entry name" value="CoA-Trfase_III_dom3_sf"/>
</dbReference>
<dbReference type="AlphaFoldDB" id="A0A511DKI6"/>